<evidence type="ECO:0000313" key="1">
    <source>
        <dbReference type="EMBL" id="MET2832181.1"/>
    </source>
</evidence>
<keyword evidence="2" id="KW-1185">Reference proteome</keyword>
<comment type="caution">
    <text evidence="1">The sequence shown here is derived from an EMBL/GenBank/DDBJ whole genome shotgun (WGS) entry which is preliminary data.</text>
</comment>
<dbReference type="Proteomes" id="UP001548832">
    <property type="component" value="Unassembled WGS sequence"/>
</dbReference>
<accession>A0ABV2DQ13</accession>
<organism evidence="1 2">
    <name type="scientific">Mesorhizobium shangrilense</name>
    <dbReference type="NCBI Taxonomy" id="460060"/>
    <lineage>
        <taxon>Bacteria</taxon>
        <taxon>Pseudomonadati</taxon>
        <taxon>Pseudomonadota</taxon>
        <taxon>Alphaproteobacteria</taxon>
        <taxon>Hyphomicrobiales</taxon>
        <taxon>Phyllobacteriaceae</taxon>
        <taxon>Mesorhizobium</taxon>
    </lineage>
</organism>
<reference evidence="1 2" key="1">
    <citation type="submission" date="2024-06" db="EMBL/GenBank/DDBJ databases">
        <authorList>
            <person name="Kim D.-U."/>
        </authorList>
    </citation>
    <scope>NUCLEOTIDE SEQUENCE [LARGE SCALE GENOMIC DNA]</scope>
    <source>
        <strain evidence="1 2">KACC15460</strain>
    </source>
</reference>
<name>A0ABV2DQ13_9HYPH</name>
<proteinExistence type="predicted"/>
<dbReference type="RefSeq" id="WP_354464408.1">
    <property type="nucleotide sequence ID" value="NZ_JBEWSZ010000008.1"/>
</dbReference>
<protein>
    <recommendedName>
        <fullName evidence="3">ABC transporter ATP-binding protein</fullName>
    </recommendedName>
</protein>
<evidence type="ECO:0000313" key="2">
    <source>
        <dbReference type="Proteomes" id="UP001548832"/>
    </source>
</evidence>
<evidence type="ECO:0008006" key="3">
    <source>
        <dbReference type="Google" id="ProtNLM"/>
    </source>
</evidence>
<sequence>MNFMGEIYGFDASHALRELHGILPWPNILETRLDKAEAHQRLALSIAMARFIDVDILVIDGALAHPAFPERFLRYVGGLLSEHVAGRLILFSSRQFNVARAFANLAVNITDGKLFISNEIMASQLPSVGEEAPADEPELVYEDVDLI</sequence>
<dbReference type="EMBL" id="JBEWSZ010000008">
    <property type="protein sequence ID" value="MET2832181.1"/>
    <property type="molecule type" value="Genomic_DNA"/>
</dbReference>
<gene>
    <name evidence="1" type="ORF">ABVQ20_35070</name>
</gene>